<feature type="region of interest" description="Disordered" evidence="4">
    <location>
        <begin position="20"/>
        <end position="66"/>
    </location>
</feature>
<sequence>MTVGLGVSIGTVNTVCAIDTPERGKNTRGRRRGASAGSDRRASAGLGTRNSGPGRSQPPGAPGTWRTTLTFDSAGTARVGRIPRHGRALTDFADLTACARTARVRHRALSAADLVATVARTVVAETSAHVVAGNAERSETAVAVTHPVSYSGERVAELRTALDESGLSHAALIAEPVAAAAWLAVAHGPLMPGLALVYDLGGAGLTVTLVRIGAGNPSRPLIGAPLRSHAFGGRAFGATLADQRDWRAGGASDDAAITTLRTGHVRASLDVVYECLRRADVTMADVDCVLVVGGAARPPEVATVLSSALARPVIVAADPERTIAEGAAILARRAADAARERAAAAARESAAAAEPEPVVVPGMVRRRVARTAVAVAVAAGGALFAATGVVGDAVSTPSMGAAGPVEFQH</sequence>
<reference evidence="5 6" key="1">
    <citation type="submission" date="2020-04" db="EMBL/GenBank/DDBJ databases">
        <title>MicrobeNet Type strains.</title>
        <authorList>
            <person name="Nicholson A.C."/>
        </authorList>
    </citation>
    <scope>NUCLEOTIDE SEQUENCE [LARGE SCALE GENOMIC DNA]</scope>
    <source>
        <strain evidence="5 6">JCM 12354</strain>
    </source>
</reference>
<dbReference type="PANTHER" id="PTHR42749">
    <property type="entry name" value="CELL SHAPE-DETERMINING PROTEIN MREB"/>
    <property type="match status" value="1"/>
</dbReference>
<organism evidence="5 6">
    <name type="scientific">Nocardia vermiculata</name>
    <dbReference type="NCBI Taxonomy" id="257274"/>
    <lineage>
        <taxon>Bacteria</taxon>
        <taxon>Bacillati</taxon>
        <taxon>Actinomycetota</taxon>
        <taxon>Actinomycetes</taxon>
        <taxon>Mycobacteriales</taxon>
        <taxon>Nocardiaceae</taxon>
        <taxon>Nocardia</taxon>
    </lineage>
</organism>
<name>A0A846XV82_9NOCA</name>
<keyword evidence="3" id="KW-0143">Chaperone</keyword>
<dbReference type="Gene3D" id="3.90.640.10">
    <property type="entry name" value="Actin, Chain A, domain 4"/>
    <property type="match status" value="1"/>
</dbReference>
<evidence type="ECO:0000256" key="1">
    <source>
        <dbReference type="ARBA" id="ARBA00022741"/>
    </source>
</evidence>
<dbReference type="GO" id="GO:0005524">
    <property type="term" value="F:ATP binding"/>
    <property type="evidence" value="ECO:0007669"/>
    <property type="project" value="UniProtKB-KW"/>
</dbReference>
<proteinExistence type="predicted"/>
<dbReference type="AlphaFoldDB" id="A0A846XV82"/>
<evidence type="ECO:0000256" key="3">
    <source>
        <dbReference type="ARBA" id="ARBA00023186"/>
    </source>
</evidence>
<keyword evidence="1" id="KW-0547">Nucleotide-binding</keyword>
<dbReference type="RefSeq" id="WP_157102710.1">
    <property type="nucleotide sequence ID" value="NZ_JAAXOP010000002.1"/>
</dbReference>
<dbReference type="Pfam" id="PF00012">
    <property type="entry name" value="HSP70"/>
    <property type="match status" value="1"/>
</dbReference>
<evidence type="ECO:0000256" key="2">
    <source>
        <dbReference type="ARBA" id="ARBA00022840"/>
    </source>
</evidence>
<dbReference type="InterPro" id="IPR013126">
    <property type="entry name" value="Hsp_70_fam"/>
</dbReference>
<dbReference type="PANTHER" id="PTHR42749:SF1">
    <property type="entry name" value="CELL SHAPE-DETERMINING PROTEIN MREB"/>
    <property type="match status" value="1"/>
</dbReference>
<dbReference type="SUPFAM" id="SSF53067">
    <property type="entry name" value="Actin-like ATPase domain"/>
    <property type="match status" value="1"/>
</dbReference>
<keyword evidence="2" id="KW-0067">ATP-binding</keyword>
<evidence type="ECO:0000256" key="4">
    <source>
        <dbReference type="SAM" id="MobiDB-lite"/>
    </source>
</evidence>
<evidence type="ECO:0000313" key="5">
    <source>
        <dbReference type="EMBL" id="NKY49291.1"/>
    </source>
</evidence>
<evidence type="ECO:0000313" key="6">
    <source>
        <dbReference type="Proteomes" id="UP000565711"/>
    </source>
</evidence>
<gene>
    <name evidence="5" type="ORF">HGA08_03575</name>
</gene>
<dbReference type="Gene3D" id="3.30.420.40">
    <property type="match status" value="4"/>
</dbReference>
<protein>
    <submittedName>
        <fullName evidence="5">Hsp70 family protein</fullName>
    </submittedName>
</protein>
<dbReference type="InterPro" id="IPR043129">
    <property type="entry name" value="ATPase_NBD"/>
</dbReference>
<dbReference type="GO" id="GO:0140662">
    <property type="term" value="F:ATP-dependent protein folding chaperone"/>
    <property type="evidence" value="ECO:0007669"/>
    <property type="project" value="InterPro"/>
</dbReference>
<dbReference type="Proteomes" id="UP000565711">
    <property type="component" value="Unassembled WGS sequence"/>
</dbReference>
<dbReference type="EMBL" id="JAAXOP010000002">
    <property type="protein sequence ID" value="NKY49291.1"/>
    <property type="molecule type" value="Genomic_DNA"/>
</dbReference>
<keyword evidence="6" id="KW-1185">Reference proteome</keyword>
<comment type="caution">
    <text evidence="5">The sequence shown here is derived from an EMBL/GenBank/DDBJ whole genome shotgun (WGS) entry which is preliminary data.</text>
</comment>
<accession>A0A846XV82</accession>